<dbReference type="EMBL" id="QKKF02026559">
    <property type="protein sequence ID" value="RZF36334.1"/>
    <property type="molecule type" value="Genomic_DNA"/>
</dbReference>
<name>A0A482WS10_LAOST</name>
<keyword evidence="3" id="KW-0479">Metal-binding</keyword>
<dbReference type="GO" id="GO:0051371">
    <property type="term" value="F:muscle alpha-actinin binding"/>
    <property type="evidence" value="ECO:0007669"/>
    <property type="project" value="TreeGrafter"/>
</dbReference>
<sequence>MAELVSKTFTVTLQRDGLSQPWGLRLTGGCDLGAPLLVTRAQAGTPSDGELKVGDKIRKIGDYDSRDLRHKDAQNLFKNSGNSIKLVVQRDSLATPAASGRTSRASSVGPACLPCAGGARSPNMDSPYIMARLNSALLESPHHDRFSGISSPHLREVQEEVYTVTEQPYRTTPLVLPGAKVKKDAPPTESYLRHHPNPAMRASPHHQLYLPHDVLMKQKVSLQNPKPNSNYSFPRDDIKRVERNSIERNDSASFCPQSSNLKKTVVYDPAKSETYKALKEDELGDVIQEVTVPVQPKVFSPTKAVNPKLNSLGVSNEEIQQSNSFKRLMFMVMNDE</sequence>
<dbReference type="AlphaFoldDB" id="A0A482WS10"/>
<keyword evidence="3" id="KW-0440">LIM domain</keyword>
<dbReference type="InterPro" id="IPR036034">
    <property type="entry name" value="PDZ_sf"/>
</dbReference>
<feature type="domain" description="PDZ" evidence="4">
    <location>
        <begin position="10"/>
        <end position="92"/>
    </location>
</feature>
<dbReference type="PROSITE" id="PS50106">
    <property type="entry name" value="PDZ"/>
    <property type="match status" value="1"/>
</dbReference>
<dbReference type="Proteomes" id="UP000291343">
    <property type="component" value="Unassembled WGS sequence"/>
</dbReference>
<evidence type="ECO:0000313" key="5">
    <source>
        <dbReference type="EMBL" id="RZF36334.1"/>
    </source>
</evidence>
<comment type="subcellular location">
    <subcellularLocation>
        <location evidence="1">Cytoplasm</location>
    </subcellularLocation>
</comment>
<dbReference type="SMART" id="SM00228">
    <property type="entry name" value="PDZ"/>
    <property type="match status" value="1"/>
</dbReference>
<dbReference type="GO" id="GO:0030018">
    <property type="term" value="C:Z disc"/>
    <property type="evidence" value="ECO:0007669"/>
    <property type="project" value="TreeGrafter"/>
</dbReference>
<dbReference type="Pfam" id="PF00595">
    <property type="entry name" value="PDZ"/>
    <property type="match status" value="1"/>
</dbReference>
<comment type="caution">
    <text evidence="5">The sequence shown here is derived from an EMBL/GenBank/DDBJ whole genome shotgun (WGS) entry which is preliminary data.</text>
</comment>
<accession>A0A482WS10</accession>
<keyword evidence="2" id="KW-0963">Cytoplasm</keyword>
<dbReference type="FunCoup" id="A0A482WS10">
    <property type="interactions" value="5"/>
</dbReference>
<evidence type="ECO:0000256" key="1">
    <source>
        <dbReference type="ARBA" id="ARBA00004496"/>
    </source>
</evidence>
<dbReference type="OrthoDB" id="445995at2759"/>
<reference evidence="5 6" key="1">
    <citation type="journal article" date="2017" name="Gigascience">
        <title>Genome sequence of the small brown planthopper, Laodelphax striatellus.</title>
        <authorList>
            <person name="Zhu J."/>
            <person name="Jiang F."/>
            <person name="Wang X."/>
            <person name="Yang P."/>
            <person name="Bao Y."/>
            <person name="Zhao W."/>
            <person name="Wang W."/>
            <person name="Lu H."/>
            <person name="Wang Q."/>
            <person name="Cui N."/>
            <person name="Li J."/>
            <person name="Chen X."/>
            <person name="Luo L."/>
            <person name="Yu J."/>
            <person name="Kang L."/>
            <person name="Cui F."/>
        </authorList>
    </citation>
    <scope>NUCLEOTIDE SEQUENCE [LARGE SCALE GENOMIC DNA]</scope>
    <source>
        <strain evidence="5">Lst14</strain>
    </source>
</reference>
<dbReference type="Gene3D" id="2.30.42.10">
    <property type="match status" value="1"/>
</dbReference>
<dbReference type="STRING" id="195883.A0A482WS10"/>
<dbReference type="GO" id="GO:0030036">
    <property type="term" value="P:actin cytoskeleton organization"/>
    <property type="evidence" value="ECO:0007669"/>
    <property type="project" value="TreeGrafter"/>
</dbReference>
<evidence type="ECO:0000256" key="2">
    <source>
        <dbReference type="ARBA" id="ARBA00022490"/>
    </source>
</evidence>
<dbReference type="SUPFAM" id="SSF50156">
    <property type="entry name" value="PDZ domain-like"/>
    <property type="match status" value="1"/>
</dbReference>
<protein>
    <recommendedName>
        <fullName evidence="4">PDZ domain-containing protein</fullName>
    </recommendedName>
</protein>
<dbReference type="GO" id="GO:0003779">
    <property type="term" value="F:actin binding"/>
    <property type="evidence" value="ECO:0007669"/>
    <property type="project" value="TreeGrafter"/>
</dbReference>
<dbReference type="GO" id="GO:0005912">
    <property type="term" value="C:adherens junction"/>
    <property type="evidence" value="ECO:0007669"/>
    <property type="project" value="TreeGrafter"/>
</dbReference>
<evidence type="ECO:0000259" key="4">
    <source>
        <dbReference type="PROSITE" id="PS50106"/>
    </source>
</evidence>
<keyword evidence="3" id="KW-0862">Zinc</keyword>
<dbReference type="GO" id="GO:0061061">
    <property type="term" value="P:muscle structure development"/>
    <property type="evidence" value="ECO:0007669"/>
    <property type="project" value="TreeGrafter"/>
</dbReference>
<evidence type="ECO:0000256" key="3">
    <source>
        <dbReference type="ARBA" id="ARBA00023038"/>
    </source>
</evidence>
<dbReference type="SMR" id="A0A482WS10"/>
<gene>
    <name evidence="5" type="ORF">LSTR_LSTR011970</name>
</gene>
<dbReference type="InParanoid" id="A0A482WS10"/>
<dbReference type="InterPro" id="IPR001478">
    <property type="entry name" value="PDZ"/>
</dbReference>
<evidence type="ECO:0000313" key="6">
    <source>
        <dbReference type="Proteomes" id="UP000291343"/>
    </source>
</evidence>
<dbReference type="PANTHER" id="PTHR24214">
    <property type="entry name" value="PDZ AND LIM DOMAIN PROTEIN ZASP"/>
    <property type="match status" value="1"/>
</dbReference>
<keyword evidence="6" id="KW-1185">Reference proteome</keyword>
<dbReference type="GO" id="GO:0031941">
    <property type="term" value="C:filamentous actin"/>
    <property type="evidence" value="ECO:0007669"/>
    <property type="project" value="TreeGrafter"/>
</dbReference>
<dbReference type="InterPro" id="IPR050604">
    <property type="entry name" value="PDZ-LIM_domain"/>
</dbReference>
<dbReference type="GO" id="GO:0001725">
    <property type="term" value="C:stress fiber"/>
    <property type="evidence" value="ECO:0007669"/>
    <property type="project" value="TreeGrafter"/>
</dbReference>
<proteinExistence type="predicted"/>
<organism evidence="5 6">
    <name type="scientific">Laodelphax striatellus</name>
    <name type="common">Small brown planthopper</name>
    <name type="synonym">Delphax striatella</name>
    <dbReference type="NCBI Taxonomy" id="195883"/>
    <lineage>
        <taxon>Eukaryota</taxon>
        <taxon>Metazoa</taxon>
        <taxon>Ecdysozoa</taxon>
        <taxon>Arthropoda</taxon>
        <taxon>Hexapoda</taxon>
        <taxon>Insecta</taxon>
        <taxon>Pterygota</taxon>
        <taxon>Neoptera</taxon>
        <taxon>Paraneoptera</taxon>
        <taxon>Hemiptera</taxon>
        <taxon>Auchenorrhyncha</taxon>
        <taxon>Fulgoroidea</taxon>
        <taxon>Delphacidae</taxon>
        <taxon>Criomorphinae</taxon>
        <taxon>Laodelphax</taxon>
    </lineage>
</organism>
<dbReference type="PANTHER" id="PTHR24214:SF55">
    <property type="entry name" value="Z BAND ALTERNATIVELY SPLICED PDZ-MOTIF PROTEIN 66, ISOFORM E"/>
    <property type="match status" value="1"/>
</dbReference>
<dbReference type="CDD" id="cd23068">
    <property type="entry name" value="PDZ_ZASP52-like"/>
    <property type="match status" value="1"/>
</dbReference>